<dbReference type="GO" id="GO:0016829">
    <property type="term" value="F:lyase activity"/>
    <property type="evidence" value="ECO:0007669"/>
    <property type="project" value="UniProtKB-KW"/>
</dbReference>
<keyword evidence="1 3" id="KW-0556">Organic radical</keyword>
<evidence type="ECO:0000313" key="8">
    <source>
        <dbReference type="Proteomes" id="UP000707206"/>
    </source>
</evidence>
<dbReference type="Pfam" id="PF02901">
    <property type="entry name" value="PFL-like"/>
    <property type="match status" value="1"/>
</dbReference>
<feature type="domain" description="Glycine radical" evidence="5">
    <location>
        <begin position="644"/>
        <end position="759"/>
    </location>
</feature>
<dbReference type="Pfam" id="PF01228">
    <property type="entry name" value="Gly_radical"/>
    <property type="match status" value="1"/>
</dbReference>
<feature type="region of interest" description="Disordered" evidence="4">
    <location>
        <begin position="624"/>
        <end position="650"/>
    </location>
</feature>
<dbReference type="AlphaFoldDB" id="A0A967E5N2"/>
<evidence type="ECO:0000256" key="4">
    <source>
        <dbReference type="SAM" id="MobiDB-lite"/>
    </source>
</evidence>
<dbReference type="Proteomes" id="UP000707206">
    <property type="component" value="Unassembled WGS sequence"/>
</dbReference>
<gene>
    <name evidence="7" type="ORF">FK220_002920</name>
</gene>
<evidence type="ECO:0000256" key="1">
    <source>
        <dbReference type="ARBA" id="ARBA00022818"/>
    </source>
</evidence>
<dbReference type="InterPro" id="IPR004184">
    <property type="entry name" value="PFL_dom"/>
</dbReference>
<reference evidence="7" key="1">
    <citation type="submission" date="2019-07" db="EMBL/GenBank/DDBJ databases">
        <authorList>
            <person name="De-Chao Zhang Q."/>
        </authorList>
    </citation>
    <scope>NUCLEOTIDE SEQUENCE</scope>
    <source>
        <strain evidence="7">TP-CH-4</strain>
    </source>
</reference>
<name>A0A967E5N2_9FLAO</name>
<dbReference type="PANTHER" id="PTHR43641:SF2">
    <property type="entry name" value="DEHYDRATASE YBIW-RELATED"/>
    <property type="match status" value="1"/>
</dbReference>
<accession>A0A967E5N2</accession>
<dbReference type="InterPro" id="IPR001150">
    <property type="entry name" value="Gly_radical"/>
</dbReference>
<evidence type="ECO:0000256" key="3">
    <source>
        <dbReference type="PROSITE-ProRule" id="PRU00493"/>
    </source>
</evidence>
<keyword evidence="8" id="KW-1185">Reference proteome</keyword>
<proteinExistence type="predicted"/>
<dbReference type="GO" id="GO:0005829">
    <property type="term" value="C:cytosol"/>
    <property type="evidence" value="ECO:0007669"/>
    <property type="project" value="TreeGrafter"/>
</dbReference>
<comment type="caution">
    <text evidence="7">The sequence shown here is derived from an EMBL/GenBank/DDBJ whole genome shotgun (WGS) entry which is preliminary data.</text>
</comment>
<evidence type="ECO:0000259" key="6">
    <source>
        <dbReference type="PROSITE" id="PS51554"/>
    </source>
</evidence>
<evidence type="ECO:0000259" key="5">
    <source>
        <dbReference type="PROSITE" id="PS51149"/>
    </source>
</evidence>
<feature type="domain" description="PFL" evidence="6">
    <location>
        <begin position="1"/>
        <end position="637"/>
    </location>
</feature>
<organism evidence="7 8">
    <name type="scientific">Pelagihabitans pacificus</name>
    <dbReference type="NCBI Taxonomy" id="2696054"/>
    <lineage>
        <taxon>Bacteria</taxon>
        <taxon>Pseudomonadati</taxon>
        <taxon>Bacteroidota</taxon>
        <taxon>Flavobacteriia</taxon>
        <taxon>Flavobacteriales</taxon>
        <taxon>Flavobacteriaceae</taxon>
        <taxon>Pelagihabitans</taxon>
    </lineage>
</organism>
<sequence length="759" mass="85375">MKNTLCSPHIANGITHFFPDGKKEVLAILWNITELHKTWFNKDRNLCEALIHRYWAPLLFRPWQAGDLFVGRAKLPALGFTPQVYTKKGGFGYYIDTEQLGEFAEGASKKNKGRIQDLLRYWKKYDSTALTRAKYPAWVSQLLPSDDWIEQSGIAFPLYRMSGAQLDFKKLVTLGICGLKEEVRNAGKLSSGDPGSLFDAMYMALEVLSEVCLQYADYLKTLSLSSGKTMEAIDLLTDTLEHIASKPPNNFHQACQLSFLYTIISGAQNYGRMDDYLGDFYETDLGKGLIDEETAIRYLQSLWRLMDARKTVYDGRVIIGGRGRGNEKAADAFALIAMEASRRERTVLPQLTLRFYKGMEPRLWQKAMEVLATGYVYPMLYNDEVNIDSLQKAFGVSRAEAQDYVPFGCGEYVLNHKSFGTPSGVINLAKALEVTLDGGFDRRTGQKTGIPIKSNIFSTFESLLETYKKQVEKHVEALALQQKIEYESAANMAPFLYYSLLFDDCLAQGKPIFEGGVRHLGGTLESYGNVNAADSLTAIKQLVYETKKLSLKTLRTILKADFKGYDKERQWLLQTPKYGNDHEIADTMLCELHEHICLTTKMRAAKVGLDYYLVVNINNDANTDLGKNTHASADGRKSGQSLNNGNAPYHGSDTNGITALLNSLLKPRTDIHGGAVQNIKFSQEWFTKYPQKLQALLQGYFDNGGAQAMLTVINRNDLEEAMKYPEKYGNLIVRVGGFSARFVDLRKETQLEIIARTLY</sequence>
<dbReference type="InterPro" id="IPR051215">
    <property type="entry name" value="GRE"/>
</dbReference>
<evidence type="ECO:0008006" key="9">
    <source>
        <dbReference type="Google" id="ProtNLM"/>
    </source>
</evidence>
<dbReference type="Gene3D" id="3.20.70.20">
    <property type="match status" value="1"/>
</dbReference>
<keyword evidence="2" id="KW-0456">Lyase</keyword>
<protein>
    <recommendedName>
        <fullName evidence="9">Formate C-acetyltransferase</fullName>
    </recommendedName>
</protein>
<feature type="compositionally biased region" description="Polar residues" evidence="4">
    <location>
        <begin position="638"/>
        <end position="650"/>
    </location>
</feature>
<dbReference type="EMBL" id="VIKU02000001">
    <property type="protein sequence ID" value="NHF58279.1"/>
    <property type="molecule type" value="Genomic_DNA"/>
</dbReference>
<dbReference type="RefSeq" id="WP_166204749.1">
    <property type="nucleotide sequence ID" value="NZ_VIKU02000001.1"/>
</dbReference>
<evidence type="ECO:0000313" key="7">
    <source>
        <dbReference type="EMBL" id="NHF58279.1"/>
    </source>
</evidence>
<feature type="modified residue" description="Glycine radical" evidence="3">
    <location>
        <position position="737"/>
    </location>
</feature>
<dbReference type="SUPFAM" id="SSF51998">
    <property type="entry name" value="PFL-like glycyl radical enzymes"/>
    <property type="match status" value="1"/>
</dbReference>
<dbReference type="PANTHER" id="PTHR43641">
    <property type="entry name" value="FORMATE ACETYLTRANSFERASE 3-RELATED"/>
    <property type="match status" value="1"/>
</dbReference>
<dbReference type="PROSITE" id="PS51149">
    <property type="entry name" value="GLY_RADICAL_2"/>
    <property type="match status" value="1"/>
</dbReference>
<dbReference type="PROSITE" id="PS51554">
    <property type="entry name" value="PFL"/>
    <property type="match status" value="1"/>
</dbReference>
<evidence type="ECO:0000256" key="2">
    <source>
        <dbReference type="ARBA" id="ARBA00023239"/>
    </source>
</evidence>
<reference evidence="7" key="2">
    <citation type="submission" date="2020-03" db="EMBL/GenBank/DDBJ databases">
        <title>Flavobacteriaceae bacterium strain TP-CH-4, a member of the family Flavobacteriaceae isolated from a deep-sea seamount.</title>
        <authorList>
            <person name="Zhang D.-C."/>
        </authorList>
    </citation>
    <scope>NUCLEOTIDE SEQUENCE</scope>
    <source>
        <strain evidence="7">TP-CH-4</strain>
    </source>
</reference>